<evidence type="ECO:0000313" key="5">
    <source>
        <dbReference type="Proteomes" id="UP000565628"/>
    </source>
</evidence>
<evidence type="ECO:0000313" key="6">
    <source>
        <dbReference type="Proteomes" id="UP000585696"/>
    </source>
</evidence>
<gene>
    <name evidence="1" type="ORF">HCB69_15600</name>
    <name evidence="2" type="ORF">HCC36_17130</name>
    <name evidence="3" type="ORF">HCJ81_16560</name>
</gene>
<evidence type="ECO:0000313" key="1">
    <source>
        <dbReference type="EMBL" id="MBC2285799.1"/>
    </source>
</evidence>
<proteinExistence type="predicted"/>
<evidence type="ECO:0000313" key="4">
    <source>
        <dbReference type="Proteomes" id="UP000543005"/>
    </source>
</evidence>
<dbReference type="EMBL" id="JAARZS010000060">
    <property type="protein sequence ID" value="MBC2285799.1"/>
    <property type="molecule type" value="Genomic_DNA"/>
</dbReference>
<dbReference type="Gene3D" id="3.40.50.450">
    <property type="match status" value="1"/>
</dbReference>
<dbReference type="Proteomes" id="UP000565628">
    <property type="component" value="Unassembled WGS sequence"/>
</dbReference>
<name>A0A7X0ZXQ1_9LIST</name>
<comment type="caution">
    <text evidence="3">The sequence shown here is derived from an EMBL/GenBank/DDBJ whole genome shotgun (WGS) entry which is preliminary data.</text>
</comment>
<evidence type="ECO:0000313" key="2">
    <source>
        <dbReference type="EMBL" id="MBC2294935.1"/>
    </source>
</evidence>
<dbReference type="Proteomes" id="UP000543005">
    <property type="component" value="Unassembled WGS sequence"/>
</dbReference>
<accession>A0A7X0ZXQ1</accession>
<sequence>MSEQKEKQVLEEVNKLKSCFMVTPIGSDGSDIRRHADGILDGVINPILKKRGYDTHVSHKISTSGSINKSIIQHLVNDDLVVANLTTLNPNVMYELAIRHSFAKPVIILAEDNTNLPFDIVDQRIIFYTNDIAGAITLEATFTKFLDAIEKGDKIENPIISAVESEAVIKASDTTSEKYILGRLDQIENLLSELVQTGGVKKGRTVVRKASQLLSMKESEILSEIAINIIMREGENATVRTFISELERSNLTFDKEAGFLSAFFRAIKEEYINDRVAQMDSEEFERDKKRIRLEP</sequence>
<dbReference type="Proteomes" id="UP000585696">
    <property type="component" value="Unassembled WGS sequence"/>
</dbReference>
<dbReference type="AlphaFoldDB" id="A0A7X0ZXQ1"/>
<organism evidence="3 5">
    <name type="scientific">Listeria booriae</name>
    <dbReference type="NCBI Taxonomy" id="1552123"/>
    <lineage>
        <taxon>Bacteria</taxon>
        <taxon>Bacillati</taxon>
        <taxon>Bacillota</taxon>
        <taxon>Bacilli</taxon>
        <taxon>Bacillales</taxon>
        <taxon>Listeriaceae</taxon>
        <taxon>Listeria</taxon>
    </lineage>
</organism>
<reference evidence="4 5" key="1">
    <citation type="submission" date="2020-03" db="EMBL/GenBank/DDBJ databases">
        <title>Soil Listeria distribution.</title>
        <authorList>
            <person name="Liao J."/>
            <person name="Wiedmann M."/>
        </authorList>
    </citation>
    <scope>NUCLEOTIDE SEQUENCE [LARGE SCALE GENOMIC DNA]</scope>
    <source>
        <strain evidence="3 5">FSL L7-0039</strain>
        <strain evidence="2 4">FSL L7-0051</strain>
        <strain evidence="1 6">FSL L7-0054</strain>
    </source>
</reference>
<evidence type="ECO:0000313" key="3">
    <source>
        <dbReference type="EMBL" id="MBC2312469.1"/>
    </source>
</evidence>
<protein>
    <submittedName>
        <fullName evidence="3">Uncharacterized protein</fullName>
    </submittedName>
</protein>
<dbReference type="RefSeq" id="WP_185630185.1">
    <property type="nucleotide sequence ID" value="NZ_JAARZS010000060.1"/>
</dbReference>
<dbReference type="EMBL" id="JAASWV010000036">
    <property type="protein sequence ID" value="MBC2312469.1"/>
    <property type="molecule type" value="Genomic_DNA"/>
</dbReference>
<dbReference type="EMBL" id="JAARZT010000053">
    <property type="protein sequence ID" value="MBC2294935.1"/>
    <property type="molecule type" value="Genomic_DNA"/>
</dbReference>